<proteinExistence type="predicted"/>
<dbReference type="PANTHER" id="PTHR30055">
    <property type="entry name" value="HTH-TYPE TRANSCRIPTIONAL REGULATOR RUTR"/>
    <property type="match status" value="1"/>
</dbReference>
<dbReference type="RefSeq" id="WP_347610585.1">
    <property type="nucleotide sequence ID" value="NZ_JBDPZC010000006.1"/>
</dbReference>
<evidence type="ECO:0000256" key="1">
    <source>
        <dbReference type="ARBA" id="ARBA00022491"/>
    </source>
</evidence>
<comment type="caution">
    <text evidence="7">The sequence shown here is derived from an EMBL/GenBank/DDBJ whole genome shotgun (WGS) entry which is preliminary data.</text>
</comment>
<evidence type="ECO:0000313" key="7">
    <source>
        <dbReference type="EMBL" id="MEO3713820.1"/>
    </source>
</evidence>
<reference evidence="7 8" key="1">
    <citation type="submission" date="2024-05" db="EMBL/GenBank/DDBJ databases">
        <title>Roseateles sp. 2.12 16S ribosomal RNA gene Genome sequencing and assembly.</title>
        <authorList>
            <person name="Woo H."/>
        </authorList>
    </citation>
    <scope>NUCLEOTIDE SEQUENCE [LARGE SCALE GENOMIC DNA]</scope>
    <source>
        <strain evidence="7 8">2.12</strain>
    </source>
</reference>
<evidence type="ECO:0000256" key="3">
    <source>
        <dbReference type="ARBA" id="ARBA00023125"/>
    </source>
</evidence>
<dbReference type="Proteomes" id="UP001462640">
    <property type="component" value="Unassembled WGS sequence"/>
</dbReference>
<protein>
    <submittedName>
        <fullName evidence="7">TetR/AcrR family transcriptional regulator</fullName>
    </submittedName>
</protein>
<accession>A0ABV0GFI3</accession>
<keyword evidence="2" id="KW-0805">Transcription regulation</keyword>
<dbReference type="InterPro" id="IPR050109">
    <property type="entry name" value="HTH-type_TetR-like_transc_reg"/>
</dbReference>
<evidence type="ECO:0000256" key="5">
    <source>
        <dbReference type="PROSITE-ProRule" id="PRU00335"/>
    </source>
</evidence>
<dbReference type="PROSITE" id="PS50977">
    <property type="entry name" value="HTH_TETR_2"/>
    <property type="match status" value="1"/>
</dbReference>
<dbReference type="Pfam" id="PF00440">
    <property type="entry name" value="TetR_N"/>
    <property type="match status" value="1"/>
</dbReference>
<dbReference type="PRINTS" id="PR00455">
    <property type="entry name" value="HTHTETR"/>
</dbReference>
<organism evidence="7 8">
    <name type="scientific">Roseateles flavus</name>
    <dbReference type="NCBI Taxonomy" id="3149041"/>
    <lineage>
        <taxon>Bacteria</taxon>
        <taxon>Pseudomonadati</taxon>
        <taxon>Pseudomonadota</taxon>
        <taxon>Betaproteobacteria</taxon>
        <taxon>Burkholderiales</taxon>
        <taxon>Sphaerotilaceae</taxon>
        <taxon>Roseateles</taxon>
    </lineage>
</organism>
<dbReference type="PROSITE" id="PS01081">
    <property type="entry name" value="HTH_TETR_1"/>
    <property type="match status" value="1"/>
</dbReference>
<evidence type="ECO:0000259" key="6">
    <source>
        <dbReference type="PROSITE" id="PS50977"/>
    </source>
</evidence>
<feature type="domain" description="HTH tetR-type" evidence="6">
    <location>
        <begin position="18"/>
        <end position="78"/>
    </location>
</feature>
<evidence type="ECO:0000313" key="8">
    <source>
        <dbReference type="Proteomes" id="UP001462640"/>
    </source>
</evidence>
<dbReference type="SUPFAM" id="SSF46689">
    <property type="entry name" value="Homeodomain-like"/>
    <property type="match status" value="1"/>
</dbReference>
<dbReference type="InterPro" id="IPR001647">
    <property type="entry name" value="HTH_TetR"/>
</dbReference>
<keyword evidence="3 5" id="KW-0238">DNA-binding</keyword>
<dbReference type="EMBL" id="JBDPZC010000006">
    <property type="protein sequence ID" value="MEO3713820.1"/>
    <property type="molecule type" value="Genomic_DNA"/>
</dbReference>
<dbReference type="InterPro" id="IPR041669">
    <property type="entry name" value="TetR_C_15"/>
</dbReference>
<keyword evidence="4" id="KW-0804">Transcription</keyword>
<dbReference type="Pfam" id="PF17918">
    <property type="entry name" value="TetR_C_15"/>
    <property type="match status" value="1"/>
</dbReference>
<feature type="DNA-binding region" description="H-T-H motif" evidence="5">
    <location>
        <begin position="41"/>
        <end position="60"/>
    </location>
</feature>
<dbReference type="PANTHER" id="PTHR30055:SF234">
    <property type="entry name" value="HTH-TYPE TRANSCRIPTIONAL REGULATOR BETI"/>
    <property type="match status" value="1"/>
</dbReference>
<name>A0ABV0GFI3_9BURK</name>
<gene>
    <name evidence="7" type="ORF">ABDJ40_13730</name>
</gene>
<dbReference type="InterPro" id="IPR023772">
    <property type="entry name" value="DNA-bd_HTH_TetR-type_CS"/>
</dbReference>
<evidence type="ECO:0000256" key="4">
    <source>
        <dbReference type="ARBA" id="ARBA00023163"/>
    </source>
</evidence>
<dbReference type="InterPro" id="IPR009057">
    <property type="entry name" value="Homeodomain-like_sf"/>
</dbReference>
<dbReference type="Gene3D" id="1.10.357.10">
    <property type="entry name" value="Tetracycline Repressor, domain 2"/>
    <property type="match status" value="1"/>
</dbReference>
<keyword evidence="8" id="KW-1185">Reference proteome</keyword>
<keyword evidence="1" id="KW-0678">Repressor</keyword>
<sequence>MPNPQAGPRKIPSQARSRRMVDAILEAAAGVLAERGYAGTSTNLVAERAGVSVGSVYQYFPNKDSLVAALHERHAGQMYQVIEAVLGTGQRGNLRSQVEAMVRALMAAHMVEPRLHRVLEQELPFFEVPKPNDSPSDKGIFSRVQQLLEQHRADIVPQDLQLAAWVIQRIIESMVHAAVIEPPLGFSMPEIERAIVDAVLGYLGVR</sequence>
<evidence type="ECO:0000256" key="2">
    <source>
        <dbReference type="ARBA" id="ARBA00023015"/>
    </source>
</evidence>